<keyword evidence="1" id="KW-0812">Transmembrane</keyword>
<name>A0ABV0KKP7_9CYAN</name>
<feature type="transmembrane region" description="Helical" evidence="1">
    <location>
        <begin position="228"/>
        <end position="253"/>
    </location>
</feature>
<dbReference type="EMBL" id="JAMPLM010000013">
    <property type="protein sequence ID" value="MEP1059785.1"/>
    <property type="molecule type" value="Genomic_DNA"/>
</dbReference>
<dbReference type="InterPro" id="IPR029044">
    <property type="entry name" value="Nucleotide-diphossugar_trans"/>
</dbReference>
<proteinExistence type="predicted"/>
<sequence>MHLSSEQTLTKPTATMLRSLSVVIIALNEEECIANAIRSCQSFADEVVVVDSGSQDATVQIARELDCQVYHNPWTGYSDQRNFGADHAQHDWIFFIDADEVIDGRLAAALLEWKQAPTIAANAFSAVRIGDFWDTWLDTRPEYHTRLYNKTIFRIKDVLVHEGPDIKDAAVVKLPGVIWHYGFRDISDLVIRFNRYTDLDAQQAHRNGTRFSLLRLLLKPSAKFVQQYVWYGMFRQGMAGFTLSGLWSFYIFLKEIKLYEIDWKKGRSLKKH</sequence>
<dbReference type="PANTHER" id="PTHR43630:SF2">
    <property type="entry name" value="GLYCOSYLTRANSFERASE"/>
    <property type="match status" value="1"/>
</dbReference>
<feature type="domain" description="Glycosyltransferase 2-like" evidence="2">
    <location>
        <begin position="21"/>
        <end position="157"/>
    </location>
</feature>
<evidence type="ECO:0000313" key="3">
    <source>
        <dbReference type="EMBL" id="MEP1059785.1"/>
    </source>
</evidence>
<dbReference type="Proteomes" id="UP001476950">
    <property type="component" value="Unassembled WGS sequence"/>
</dbReference>
<keyword evidence="4" id="KW-1185">Reference proteome</keyword>
<accession>A0ABV0KKP7</accession>
<keyword evidence="1" id="KW-0472">Membrane</keyword>
<dbReference type="Gene3D" id="3.90.550.10">
    <property type="entry name" value="Spore Coat Polysaccharide Biosynthesis Protein SpsA, Chain A"/>
    <property type="match status" value="1"/>
</dbReference>
<dbReference type="RefSeq" id="WP_190449494.1">
    <property type="nucleotide sequence ID" value="NZ_JAMPLM010000013.1"/>
</dbReference>
<dbReference type="PANTHER" id="PTHR43630">
    <property type="entry name" value="POLY-BETA-1,6-N-ACETYL-D-GLUCOSAMINE SYNTHASE"/>
    <property type="match status" value="1"/>
</dbReference>
<evidence type="ECO:0000256" key="1">
    <source>
        <dbReference type="SAM" id="Phobius"/>
    </source>
</evidence>
<gene>
    <name evidence="3" type="ORF">NDI38_15200</name>
</gene>
<reference evidence="3 4" key="1">
    <citation type="submission" date="2022-04" db="EMBL/GenBank/DDBJ databases">
        <title>Positive selection, recombination, and allopatry shape intraspecific diversity of widespread and dominant cyanobacteria.</title>
        <authorList>
            <person name="Wei J."/>
            <person name="Shu W."/>
            <person name="Hu C."/>
        </authorList>
    </citation>
    <scope>NUCLEOTIDE SEQUENCE [LARGE SCALE GENOMIC DNA]</scope>
    <source>
        <strain evidence="3 4">AS-A4</strain>
    </source>
</reference>
<comment type="caution">
    <text evidence="3">The sequence shown here is derived from an EMBL/GenBank/DDBJ whole genome shotgun (WGS) entry which is preliminary data.</text>
</comment>
<dbReference type="Pfam" id="PF00535">
    <property type="entry name" value="Glycos_transf_2"/>
    <property type="match status" value="1"/>
</dbReference>
<protein>
    <submittedName>
        <fullName evidence="3">Glycosyltransferase family 2 protein</fullName>
    </submittedName>
</protein>
<keyword evidence="1" id="KW-1133">Transmembrane helix</keyword>
<evidence type="ECO:0000259" key="2">
    <source>
        <dbReference type="Pfam" id="PF00535"/>
    </source>
</evidence>
<dbReference type="InterPro" id="IPR001173">
    <property type="entry name" value="Glyco_trans_2-like"/>
</dbReference>
<evidence type="ECO:0000313" key="4">
    <source>
        <dbReference type="Proteomes" id="UP001476950"/>
    </source>
</evidence>
<organism evidence="3 4">
    <name type="scientific">Stenomitos frigidus AS-A4</name>
    <dbReference type="NCBI Taxonomy" id="2933935"/>
    <lineage>
        <taxon>Bacteria</taxon>
        <taxon>Bacillati</taxon>
        <taxon>Cyanobacteriota</taxon>
        <taxon>Cyanophyceae</taxon>
        <taxon>Leptolyngbyales</taxon>
        <taxon>Leptolyngbyaceae</taxon>
        <taxon>Stenomitos</taxon>
    </lineage>
</organism>
<dbReference type="SUPFAM" id="SSF53448">
    <property type="entry name" value="Nucleotide-diphospho-sugar transferases"/>
    <property type="match status" value="1"/>
</dbReference>
<dbReference type="CDD" id="cd02511">
    <property type="entry name" value="Beta4Glucosyltransferase"/>
    <property type="match status" value="1"/>
</dbReference>